<keyword evidence="2" id="KW-0812">Transmembrane</keyword>
<keyword evidence="7" id="KW-1185">Reference proteome</keyword>
<keyword evidence="3" id="KW-1133">Transmembrane helix</keyword>
<dbReference type="OrthoDB" id="342281at2759"/>
<name>A0A212CJN6_CEREH</name>
<dbReference type="PANTHER" id="PTHR12911:SF24">
    <property type="entry name" value="SUN DOMAIN-CONTAINING PROTEIN 3"/>
    <property type="match status" value="1"/>
</dbReference>
<feature type="non-terminal residue" evidence="6">
    <location>
        <position position="1"/>
    </location>
</feature>
<dbReference type="GO" id="GO:0034993">
    <property type="term" value="C:meiotic nuclear membrane microtubule tethering complex"/>
    <property type="evidence" value="ECO:0007669"/>
    <property type="project" value="TreeGrafter"/>
</dbReference>
<dbReference type="GO" id="GO:0005637">
    <property type="term" value="C:nuclear inner membrane"/>
    <property type="evidence" value="ECO:0007669"/>
    <property type="project" value="UniProtKB-SubCell"/>
</dbReference>
<dbReference type="Proteomes" id="UP000242450">
    <property type="component" value="Chromosome 18"/>
</dbReference>
<dbReference type="InterPro" id="IPR045119">
    <property type="entry name" value="SUN1-5"/>
</dbReference>
<protein>
    <submittedName>
        <fullName evidence="6">SUN3</fullName>
    </submittedName>
</protein>
<dbReference type="EMBL" id="MKHE01000018">
    <property type="protein sequence ID" value="OWK06263.1"/>
    <property type="molecule type" value="Genomic_DNA"/>
</dbReference>
<proteinExistence type="predicted"/>
<comment type="caution">
    <text evidence="6">The sequence shown here is derived from an EMBL/GenBank/DDBJ whole genome shotgun (WGS) entry which is preliminary data.</text>
</comment>
<gene>
    <name evidence="6" type="ORF">Celaphus_00011847</name>
</gene>
<evidence type="ECO:0000313" key="6">
    <source>
        <dbReference type="EMBL" id="OWK06263.1"/>
    </source>
</evidence>
<accession>A0A212CJN6</accession>
<dbReference type="Pfam" id="PF07738">
    <property type="entry name" value="Sad1_UNC"/>
    <property type="match status" value="1"/>
</dbReference>
<organism evidence="6 7">
    <name type="scientific">Cervus elaphus hippelaphus</name>
    <name type="common">European red deer</name>
    <dbReference type="NCBI Taxonomy" id="46360"/>
    <lineage>
        <taxon>Eukaryota</taxon>
        <taxon>Metazoa</taxon>
        <taxon>Chordata</taxon>
        <taxon>Craniata</taxon>
        <taxon>Vertebrata</taxon>
        <taxon>Euteleostomi</taxon>
        <taxon>Mammalia</taxon>
        <taxon>Eutheria</taxon>
        <taxon>Laurasiatheria</taxon>
        <taxon>Artiodactyla</taxon>
        <taxon>Ruminantia</taxon>
        <taxon>Pecora</taxon>
        <taxon>Cervidae</taxon>
        <taxon>Cervinae</taxon>
        <taxon>Cervus</taxon>
    </lineage>
</organism>
<evidence type="ECO:0000256" key="1">
    <source>
        <dbReference type="ARBA" id="ARBA00004540"/>
    </source>
</evidence>
<evidence type="ECO:0000256" key="3">
    <source>
        <dbReference type="ARBA" id="ARBA00022989"/>
    </source>
</evidence>
<evidence type="ECO:0000256" key="4">
    <source>
        <dbReference type="ARBA" id="ARBA00023136"/>
    </source>
</evidence>
<dbReference type="PANTHER" id="PTHR12911">
    <property type="entry name" value="SAD1/UNC-84-LIKE PROTEIN-RELATED"/>
    <property type="match status" value="1"/>
</dbReference>
<reference evidence="6 7" key="1">
    <citation type="journal article" date="2018" name="Mol. Genet. Genomics">
        <title>The red deer Cervus elaphus genome CerEla1.0: sequencing, annotating, genes, and chromosomes.</title>
        <authorList>
            <person name="Bana N.A."/>
            <person name="Nyiri A."/>
            <person name="Nagy J."/>
            <person name="Frank K."/>
            <person name="Nagy T."/>
            <person name="Steger V."/>
            <person name="Schiller M."/>
            <person name="Lakatos P."/>
            <person name="Sugar L."/>
            <person name="Horn P."/>
            <person name="Barta E."/>
            <person name="Orosz L."/>
        </authorList>
    </citation>
    <scope>NUCLEOTIDE SEQUENCE [LARGE SCALE GENOMIC DNA]</scope>
    <source>
        <strain evidence="6">Hungarian</strain>
    </source>
</reference>
<dbReference type="GO" id="GO:0043495">
    <property type="term" value="F:protein-membrane adaptor activity"/>
    <property type="evidence" value="ECO:0007669"/>
    <property type="project" value="TreeGrafter"/>
</dbReference>
<dbReference type="Gene3D" id="2.60.120.260">
    <property type="entry name" value="Galactose-binding domain-like"/>
    <property type="match status" value="1"/>
</dbReference>
<keyword evidence="4" id="KW-0472">Membrane</keyword>
<evidence type="ECO:0000259" key="5">
    <source>
        <dbReference type="PROSITE" id="PS51469"/>
    </source>
</evidence>
<evidence type="ECO:0000313" key="7">
    <source>
        <dbReference type="Proteomes" id="UP000242450"/>
    </source>
</evidence>
<comment type="subcellular location">
    <subcellularLocation>
        <location evidence="1">Nucleus inner membrane</location>
    </subcellularLocation>
</comment>
<dbReference type="AlphaFoldDB" id="A0A212CJN6"/>
<dbReference type="InterPro" id="IPR012919">
    <property type="entry name" value="SUN_dom"/>
</dbReference>
<feature type="domain" description="SUN" evidence="5">
    <location>
        <begin position="1"/>
        <end position="67"/>
    </location>
</feature>
<sequence>GILKQCEGEEIFLGQFVYNKTGTTVQTFALQHEVPEFLLCVKLKILSNWGHPNYTCLYRFRVHGTPRDDS</sequence>
<dbReference type="PROSITE" id="PS51469">
    <property type="entry name" value="SUN"/>
    <property type="match status" value="1"/>
</dbReference>
<evidence type="ECO:0000256" key="2">
    <source>
        <dbReference type="ARBA" id="ARBA00022692"/>
    </source>
</evidence>